<accession>A0A2S7T0F0</accession>
<evidence type="ECO:0000313" key="2">
    <source>
        <dbReference type="Proteomes" id="UP000239872"/>
    </source>
</evidence>
<comment type="caution">
    <text evidence="1">The sequence shown here is derived from an EMBL/GenBank/DDBJ whole genome shotgun (WGS) entry which is preliminary data.</text>
</comment>
<sequence>MTINTVKAQDYLLKGTLGRSTVVVDLIVSGGDAEVTYFYSTTCTDITLRGLKTSGGIAVYATHRSFLVGKNYDTSESIILKQNPDKSWTGTWADKKGKKQPMLLAPLDVATIKHPFADLPVVRQFKATEPYEFVRSYMLPVDRDANPTNKGKLKFKYIKLRGTSVKLLFLTEGLESAMMAKVNNMMINKFIEFACSYCSCAANIGAPSYEYNIENLYLSENILSVYVTFQYFCKGEPHADGGEEPINIDLKTGEELELEDLLYLSKVAVPEPGSAKWFAYREKVYAPQLVALLQGLHPKQMAYKEDCNYNGVKLWVNPEWYINDKGLYISPVFPREIAPCRNPEWSFVPFKVVNERKNPGKKIVLP</sequence>
<gene>
    <name evidence="1" type="ORF">CJD36_001405</name>
</gene>
<proteinExistence type="predicted"/>
<dbReference type="AlphaFoldDB" id="A0A2S7T0F0"/>
<dbReference type="EMBL" id="PPSL01000001">
    <property type="protein sequence ID" value="PQJ12434.1"/>
    <property type="molecule type" value="Genomic_DNA"/>
</dbReference>
<dbReference type="Proteomes" id="UP000239872">
    <property type="component" value="Unassembled WGS sequence"/>
</dbReference>
<organism evidence="1 2">
    <name type="scientific">Flavipsychrobacter stenotrophus</name>
    <dbReference type="NCBI Taxonomy" id="2077091"/>
    <lineage>
        <taxon>Bacteria</taxon>
        <taxon>Pseudomonadati</taxon>
        <taxon>Bacteroidota</taxon>
        <taxon>Chitinophagia</taxon>
        <taxon>Chitinophagales</taxon>
        <taxon>Chitinophagaceae</taxon>
        <taxon>Flavipsychrobacter</taxon>
    </lineage>
</organism>
<keyword evidence="2" id="KW-1185">Reference proteome</keyword>
<name>A0A2S7T0F0_9BACT</name>
<protein>
    <submittedName>
        <fullName evidence="1">Uncharacterized protein</fullName>
    </submittedName>
</protein>
<evidence type="ECO:0000313" key="1">
    <source>
        <dbReference type="EMBL" id="PQJ12434.1"/>
    </source>
</evidence>
<reference evidence="1 2" key="1">
    <citation type="submission" date="2018-01" db="EMBL/GenBank/DDBJ databases">
        <title>A novel member of the phylum Bacteroidetes isolated from glacier ice.</title>
        <authorList>
            <person name="Liu Q."/>
            <person name="Xin Y.-H."/>
        </authorList>
    </citation>
    <scope>NUCLEOTIDE SEQUENCE [LARGE SCALE GENOMIC DNA]</scope>
    <source>
        <strain evidence="1 2">RB1R16</strain>
    </source>
</reference>